<dbReference type="RefSeq" id="WP_163462209.1">
    <property type="nucleotide sequence ID" value="NZ_JAAAMG010000004.1"/>
</dbReference>
<proteinExistence type="predicted"/>
<sequence length="218" mass="22896">MDRASPRIALSLVCIVAAGAAALVAGPAAFGRLALAGGLPRLALPLLTDPHAKGVALYESGEYDAADAAFAAAGRRATYDRGLSLAATGKYALAVAYFDAVLFVDPSDVDARFNRDLVARLVPDVIGESNEIDGVAANAMADGPSDAGASERDLIQAKSVAIQLSILDPRVKSMTTATEGWLATLEDEPALYLKRRIKAEYQRRQDLGLANPPEDTAW</sequence>
<dbReference type="Proteomes" id="UP000469011">
    <property type="component" value="Unassembled WGS sequence"/>
</dbReference>
<feature type="repeat" description="TPR" evidence="1">
    <location>
        <begin position="75"/>
        <end position="108"/>
    </location>
</feature>
<evidence type="ECO:0000313" key="2">
    <source>
        <dbReference type="EMBL" id="NDW04151.1"/>
    </source>
</evidence>
<protein>
    <submittedName>
        <fullName evidence="2">Uncharacterized protein</fullName>
    </submittedName>
</protein>
<keyword evidence="1" id="KW-0802">TPR repeat</keyword>
<organism evidence="2 3">
    <name type="scientific">Jiella pacifica</name>
    <dbReference type="NCBI Taxonomy" id="2696469"/>
    <lineage>
        <taxon>Bacteria</taxon>
        <taxon>Pseudomonadati</taxon>
        <taxon>Pseudomonadota</taxon>
        <taxon>Alphaproteobacteria</taxon>
        <taxon>Hyphomicrobiales</taxon>
        <taxon>Aurantimonadaceae</taxon>
        <taxon>Jiella</taxon>
    </lineage>
</organism>
<dbReference type="SUPFAM" id="SSF48452">
    <property type="entry name" value="TPR-like"/>
    <property type="match status" value="1"/>
</dbReference>
<evidence type="ECO:0000313" key="3">
    <source>
        <dbReference type="Proteomes" id="UP000469011"/>
    </source>
</evidence>
<dbReference type="EMBL" id="JAAAMG010000004">
    <property type="protein sequence ID" value="NDW04151.1"/>
    <property type="molecule type" value="Genomic_DNA"/>
</dbReference>
<comment type="caution">
    <text evidence="2">The sequence shown here is derived from an EMBL/GenBank/DDBJ whole genome shotgun (WGS) entry which is preliminary data.</text>
</comment>
<reference evidence="2 3" key="1">
    <citation type="submission" date="2020-01" db="EMBL/GenBank/DDBJ databases">
        <title>Jiella pacifica sp. nov.</title>
        <authorList>
            <person name="Xue Z."/>
            <person name="Zhu S."/>
            <person name="Chen J."/>
            <person name="Yang J."/>
        </authorList>
    </citation>
    <scope>NUCLEOTIDE SEQUENCE [LARGE SCALE GENOMIC DNA]</scope>
    <source>
        <strain evidence="2 3">40Bstr34</strain>
    </source>
</reference>
<name>A0A6N9SZB3_9HYPH</name>
<dbReference type="InterPro" id="IPR019734">
    <property type="entry name" value="TPR_rpt"/>
</dbReference>
<dbReference type="Gene3D" id="1.25.40.10">
    <property type="entry name" value="Tetratricopeptide repeat domain"/>
    <property type="match status" value="1"/>
</dbReference>
<accession>A0A6N9SZB3</accession>
<keyword evidence="3" id="KW-1185">Reference proteome</keyword>
<evidence type="ECO:0000256" key="1">
    <source>
        <dbReference type="PROSITE-ProRule" id="PRU00339"/>
    </source>
</evidence>
<gene>
    <name evidence="2" type="ORF">GTK09_06880</name>
</gene>
<dbReference type="PROSITE" id="PS50005">
    <property type="entry name" value="TPR"/>
    <property type="match status" value="1"/>
</dbReference>
<dbReference type="AlphaFoldDB" id="A0A6N9SZB3"/>
<dbReference type="InterPro" id="IPR011990">
    <property type="entry name" value="TPR-like_helical_dom_sf"/>
</dbReference>